<keyword evidence="1" id="KW-0812">Transmembrane</keyword>
<accession>A0A2M6WRH8</accession>
<evidence type="ECO:0000313" key="3">
    <source>
        <dbReference type="Proteomes" id="UP000228964"/>
    </source>
</evidence>
<feature type="transmembrane region" description="Helical" evidence="1">
    <location>
        <begin position="6"/>
        <end position="30"/>
    </location>
</feature>
<evidence type="ECO:0000313" key="2">
    <source>
        <dbReference type="EMBL" id="PIT95418.1"/>
    </source>
</evidence>
<dbReference type="AlphaFoldDB" id="A0A2M6WRH8"/>
<proteinExistence type="predicted"/>
<sequence>MAMPWQYVILYIPSGFLVLLCAAVVVFFLVKLRARGVVKGLLVLLSLPLLFAVFYFSSRLAFEFLPNAPMLGKYYDFDGMAKKFGAKCIYAGACGNLIKIDCGVAYDGDLYYVEKPAAVW</sequence>
<feature type="transmembrane region" description="Helical" evidence="1">
    <location>
        <begin position="37"/>
        <end position="56"/>
    </location>
</feature>
<gene>
    <name evidence="2" type="ORF">COT96_01385</name>
</gene>
<reference evidence="3" key="1">
    <citation type="submission" date="2017-09" db="EMBL/GenBank/DDBJ databases">
        <title>Depth-based differentiation of microbial function through sediment-hosted aquifers and enrichment of novel symbionts in the deep terrestrial subsurface.</title>
        <authorList>
            <person name="Probst A.J."/>
            <person name="Ladd B."/>
            <person name="Jarett J.K."/>
            <person name="Geller-Mcgrath D.E."/>
            <person name="Sieber C.M.K."/>
            <person name="Emerson J.B."/>
            <person name="Anantharaman K."/>
            <person name="Thomas B.C."/>
            <person name="Malmstrom R."/>
            <person name="Stieglmeier M."/>
            <person name="Klingl A."/>
            <person name="Woyke T."/>
            <person name="Ryan C.M."/>
            <person name="Banfield J.F."/>
        </authorList>
    </citation>
    <scope>NUCLEOTIDE SEQUENCE [LARGE SCALE GENOMIC DNA]</scope>
</reference>
<dbReference type="Proteomes" id="UP000228964">
    <property type="component" value="Unassembled WGS sequence"/>
</dbReference>
<name>A0A2M6WRH8_9BACT</name>
<organism evidence="2 3">
    <name type="scientific">Candidatus Falkowbacteria bacterium CG10_big_fil_rev_8_21_14_0_10_38_22</name>
    <dbReference type="NCBI Taxonomy" id="1974564"/>
    <lineage>
        <taxon>Bacteria</taxon>
        <taxon>Candidatus Falkowiibacteriota</taxon>
    </lineage>
</organism>
<comment type="caution">
    <text evidence="2">The sequence shown here is derived from an EMBL/GenBank/DDBJ whole genome shotgun (WGS) entry which is preliminary data.</text>
</comment>
<keyword evidence="1" id="KW-0472">Membrane</keyword>
<dbReference type="EMBL" id="PFAO01000029">
    <property type="protein sequence ID" value="PIT95418.1"/>
    <property type="molecule type" value="Genomic_DNA"/>
</dbReference>
<protein>
    <submittedName>
        <fullName evidence="2">Uncharacterized protein</fullName>
    </submittedName>
</protein>
<keyword evidence="1" id="KW-1133">Transmembrane helix</keyword>
<evidence type="ECO:0000256" key="1">
    <source>
        <dbReference type="SAM" id="Phobius"/>
    </source>
</evidence>